<dbReference type="PROSITE" id="PS50228">
    <property type="entry name" value="SUEL_LECTIN"/>
    <property type="match status" value="1"/>
</dbReference>
<name>L8GUS2_ACACF</name>
<dbReference type="InterPro" id="IPR043159">
    <property type="entry name" value="Lectin_gal-bd_sf"/>
</dbReference>
<evidence type="ECO:0000259" key="2">
    <source>
        <dbReference type="PROSITE" id="PS50228"/>
    </source>
</evidence>
<dbReference type="InterPro" id="IPR028994">
    <property type="entry name" value="Integrin_alpha_N"/>
</dbReference>
<evidence type="ECO:0000313" key="3">
    <source>
        <dbReference type="EMBL" id="ELR16378.1"/>
    </source>
</evidence>
<sequence>MTLPVRSMLPSSISWADSLRDRDAALPLFDKNLAQTVIPFPAAAAAAAAAALGVLEALLENIQGRWFSQRQTVSVAFESGPSEVSMGSVHTVLAQGTNDPYFCDSHTDELKAGVMTRSIKSWDKVGNVPRKFALSSVGVGETECVSSVTVNVVLVHSAPNDVRITLTREGKQSALPRATNMRTTVLLKDFGSTTTPQQFTVSTAPDLGSLAGRPVRADWHLNVEHRDNATGTGFVRDWWLDFTSDNCLHFQGAEAICGFGQGQLYARAATDDDNVFLECPVGSIISEIVWARYGRIEGSCEDVATMRPLTVHNACEASAATVKKRVASACVGHTSCAVRAVDTLYGETEGEPFLCADELVECREDRSLRAERSTRRQARYESREHHAQAHMAPVTYAGTEDHYLKSTMVRHHTEPFFRPRLDTNGSVVVARDLSMECSSEPRVKKALMVQARCKDANAAFKHTDTPAVGKKMVMASVSADLDNDWKDEVVTLFGYEGGPLHASFTWAGANGEPTTAVVRDLAVGGSAVVLGEGGHIEMATGDFDDDGYPELAFGFVDASGGGALRVFMWDLRMESQSGVAKTSMQDLQPCQGCFAESEKLRSLFATAVEVAVPGSPRYPIMLTGAAATAAGVESGSRLDAAGFAYSLAAAKVNAMPSMLAVAWMVDRSTVSWALFRQTSQSSAAMLSDVPHSLVSLRQPHAVAVNLGDYEGSGLAELALGIVDDNEVTLYLYAIDQLTVALNMTLQKTLLIAEAPCPTQDAEIERDVSVSCYVEPINPEFAYRVQPFVWMARSPDGREYLKVAYTAEPGYYPGVSTWWERTYSKPDPAFNLPWWWTTFKRDRTMLTKEMVATPAVPREEGEVVEVAVTVRNKALVDARNVKVALWRGSPDNCLDEACLLDDNALSTLLFHDMANSGYTLQTLRLDPTIGLSPVMASDGSGLTIGYHVTATVLGDTFTRANVLVQLWHGGVGATGRLIGTVLVPRVNGSTTETKRSEVSVFWATRNPALFGKQELHAVILHSGFSTEAANVISHVSRTVSVACYGRVDACGVCGGNNGTCDGCDGVPLSGKAVDACGVCGGNGSTCCIPKPAQAQRHYVRIDHHHNSIDNGGSSSSWSSMVTRASVGDLVVWENLLDREVEIMGGAYDYKGAPAVELSRFTAQPDNSDQLADRGIDTFLALKTWQENAPAGSSAQYVASTIGRVGVGVLRVGIPVGASFIPLAFGVPVPPTAAISAVGPLIREGMSFAQMAQARPRSAGTTTADAASANNETMTNDPTMTTKQRGMRSLMMGSSSPSSGGGAKYSTTLIDAVAAPGRDGRSALAPGAASVPHRFFRPGLYLWHDHRNTAIHGVIVVEPSDIAVDACGVCGGDNSTCIDCLGVPHGAARLDTCGVCSDPTAAGYTPNPPSTAPACVMARRRWTSAASARAAPRAG</sequence>
<dbReference type="Proteomes" id="UP000011083">
    <property type="component" value="Unassembled WGS sequence"/>
</dbReference>
<feature type="compositionally biased region" description="Polar residues" evidence="1">
    <location>
        <begin position="1268"/>
        <end position="1282"/>
    </location>
</feature>
<accession>L8GUS2</accession>
<evidence type="ECO:0000313" key="4">
    <source>
        <dbReference type="Proteomes" id="UP000011083"/>
    </source>
</evidence>
<reference evidence="3 4" key="1">
    <citation type="journal article" date="2013" name="Genome Biol.">
        <title>Genome of Acanthamoeba castellanii highlights extensive lateral gene transfer and early evolution of tyrosine kinase signaling.</title>
        <authorList>
            <person name="Clarke M."/>
            <person name="Lohan A.J."/>
            <person name="Liu B."/>
            <person name="Lagkouvardos I."/>
            <person name="Roy S."/>
            <person name="Zafar N."/>
            <person name="Bertelli C."/>
            <person name="Schilde C."/>
            <person name="Kianianmomeni A."/>
            <person name="Burglin T.R."/>
            <person name="Frech C."/>
            <person name="Turcotte B."/>
            <person name="Kopec K.O."/>
            <person name="Synnott J.M."/>
            <person name="Choo C."/>
            <person name="Paponov I."/>
            <person name="Finkler A."/>
            <person name="Soon Heng Tan C."/>
            <person name="Hutchins A.P."/>
            <person name="Weinmeier T."/>
            <person name="Rattei T."/>
            <person name="Chu J.S."/>
            <person name="Gimenez G."/>
            <person name="Irimia M."/>
            <person name="Rigden D.J."/>
            <person name="Fitzpatrick D.A."/>
            <person name="Lorenzo-Morales J."/>
            <person name="Bateman A."/>
            <person name="Chiu C.H."/>
            <person name="Tang P."/>
            <person name="Hegemann P."/>
            <person name="Fromm H."/>
            <person name="Raoult D."/>
            <person name="Greub G."/>
            <person name="Miranda-Saavedra D."/>
            <person name="Chen N."/>
            <person name="Nash P."/>
            <person name="Ginger M.L."/>
            <person name="Horn M."/>
            <person name="Schaap P."/>
            <person name="Caler L."/>
            <person name="Loftus B."/>
        </authorList>
    </citation>
    <scope>NUCLEOTIDE SEQUENCE [LARGE SCALE GENOMIC DNA]</scope>
    <source>
        <strain evidence="3 4">Neff</strain>
    </source>
</reference>
<dbReference type="OrthoDB" id="9936463at2759"/>
<evidence type="ECO:0000256" key="1">
    <source>
        <dbReference type="SAM" id="MobiDB-lite"/>
    </source>
</evidence>
<gene>
    <name evidence="3" type="ORF">ACA1_046970</name>
</gene>
<dbReference type="SUPFAM" id="SSF69318">
    <property type="entry name" value="Integrin alpha N-terminal domain"/>
    <property type="match status" value="1"/>
</dbReference>
<feature type="compositionally biased region" description="Low complexity" evidence="1">
    <location>
        <begin position="1256"/>
        <end position="1267"/>
    </location>
</feature>
<proteinExistence type="predicted"/>
<organism evidence="3 4">
    <name type="scientific">Acanthamoeba castellanii (strain ATCC 30010 / Neff)</name>
    <dbReference type="NCBI Taxonomy" id="1257118"/>
    <lineage>
        <taxon>Eukaryota</taxon>
        <taxon>Amoebozoa</taxon>
        <taxon>Discosea</taxon>
        <taxon>Longamoebia</taxon>
        <taxon>Centramoebida</taxon>
        <taxon>Acanthamoebidae</taxon>
        <taxon>Acanthamoeba</taxon>
    </lineage>
</organism>
<dbReference type="VEuPathDB" id="AmoebaDB:ACA1_046970"/>
<dbReference type="GO" id="GO:0030246">
    <property type="term" value="F:carbohydrate binding"/>
    <property type="evidence" value="ECO:0007669"/>
    <property type="project" value="InterPro"/>
</dbReference>
<dbReference type="EMBL" id="KB008000">
    <property type="protein sequence ID" value="ELR16378.1"/>
    <property type="molecule type" value="Genomic_DNA"/>
</dbReference>
<protein>
    <submittedName>
        <fullName evidence="3">FGGAP repeat domain containing protein</fullName>
    </submittedName>
</protein>
<dbReference type="GeneID" id="14917077"/>
<feature type="domain" description="SUEL-type lectin" evidence="2">
    <location>
        <begin position="269"/>
        <end position="352"/>
    </location>
</feature>
<feature type="region of interest" description="Disordered" evidence="1">
    <location>
        <begin position="1255"/>
        <end position="1301"/>
    </location>
</feature>
<keyword evidence="4" id="KW-1185">Reference proteome</keyword>
<dbReference type="Gene3D" id="2.60.120.740">
    <property type="match status" value="1"/>
</dbReference>
<dbReference type="RefSeq" id="XP_004338391.1">
    <property type="nucleotide sequence ID" value="XM_004338343.1"/>
</dbReference>
<dbReference type="InterPro" id="IPR000922">
    <property type="entry name" value="Lectin_gal-bd_dom"/>
</dbReference>
<feature type="compositionally biased region" description="Low complexity" evidence="1">
    <location>
        <begin position="1285"/>
        <end position="1296"/>
    </location>
</feature>
<dbReference type="Pfam" id="PF02140">
    <property type="entry name" value="SUEL_Lectin"/>
    <property type="match status" value="1"/>
</dbReference>
<dbReference type="KEGG" id="acan:ACA1_046970"/>